<evidence type="ECO:0000313" key="2">
    <source>
        <dbReference type="Proteomes" id="UP001629223"/>
    </source>
</evidence>
<dbReference type="InterPro" id="IPR032675">
    <property type="entry name" value="LRR_dom_sf"/>
</dbReference>
<proteinExistence type="predicted"/>
<comment type="caution">
    <text evidence="1">The sequence shown here is derived from an EMBL/GenBank/DDBJ whole genome shotgun (WGS) entry which is preliminary data.</text>
</comment>
<protein>
    <submittedName>
        <fullName evidence="1">HEAT repeat domain-containing protein</fullName>
    </submittedName>
</protein>
<gene>
    <name evidence="1" type="ORF">AB0756_08075</name>
</gene>
<dbReference type="Proteomes" id="UP001629223">
    <property type="component" value="Unassembled WGS sequence"/>
</dbReference>
<dbReference type="Pfam" id="PF13516">
    <property type="entry name" value="LRR_6"/>
    <property type="match status" value="1"/>
</dbReference>
<dbReference type="Gene3D" id="3.80.10.10">
    <property type="entry name" value="Ribonuclease Inhibitor"/>
    <property type="match status" value="1"/>
</dbReference>
<dbReference type="InterPro" id="IPR001611">
    <property type="entry name" value="Leu-rich_rpt"/>
</dbReference>
<dbReference type="SUPFAM" id="SSF52047">
    <property type="entry name" value="RNI-like"/>
    <property type="match status" value="1"/>
</dbReference>
<accession>A0ABW8X5P1</accession>
<reference evidence="1 2" key="1">
    <citation type="submission" date="2024-07" db="EMBL/GenBank/DDBJ databases">
        <authorList>
            <person name="Tripathy S."/>
        </authorList>
    </citation>
    <scope>NUCLEOTIDE SEQUENCE [LARGE SCALE GENOMIC DNA]</scope>
    <source>
        <strain evidence="1 2">VB511288_2</strain>
    </source>
</reference>
<dbReference type="RefSeq" id="WP_408103987.1">
    <property type="nucleotide sequence ID" value="NZ_JBFPMW010000002.1"/>
</dbReference>
<evidence type="ECO:0000313" key="1">
    <source>
        <dbReference type="EMBL" id="MFL9817046.1"/>
    </source>
</evidence>
<organism evidence="1 2">
    <name type="scientific">Tolypothrix campylonemoides VB511288_2</name>
    <dbReference type="NCBI Taxonomy" id="3232311"/>
    <lineage>
        <taxon>Bacteria</taxon>
        <taxon>Bacillati</taxon>
        <taxon>Cyanobacteriota</taxon>
        <taxon>Cyanophyceae</taxon>
        <taxon>Nostocales</taxon>
        <taxon>Tolypothrichaceae</taxon>
        <taxon>Tolypothrix</taxon>
    </lineage>
</organism>
<sequence length="392" mass="43556">MPDNQNQPKEFDAILGGQTPPPIESAVLGGLQGVKHRLTNPALEARIAALSEALNYGEAGLDVAIDALQDTAEQVQRFASRLLRQYGGVKGKQALLNHDPCLFFTTFQDWKIEAFPDFGITDPSGTAYVVNCEQLKLLLQDPQACKVEALICEMWERSYYKVTDEFYAFVETLFDARQHLTQLRALFIGDASAQGYMKSYLGLGDISLILDGYPNLEVLQLRGFCGDLQCSSYHHNLKTLIIETLYLSDTALDQIYDLQLPALEYFELWIGRSDRLDLAPILFDELFPNLSYLGLRSCSYTDGLVSYIAQSPLINRLSVLDLSMGDLTDEGVEALLNCPAIDRLHTVNVAYNCVSASGISQLSQLNCRVVAEPQVEVYDLGCGSARYSVLYE</sequence>
<dbReference type="EMBL" id="JBFPMW010000002">
    <property type="protein sequence ID" value="MFL9817046.1"/>
    <property type="molecule type" value="Genomic_DNA"/>
</dbReference>
<keyword evidence="2" id="KW-1185">Reference proteome</keyword>
<name>A0ABW8X5P1_9CYAN</name>